<feature type="compositionally biased region" description="Gly residues" evidence="4">
    <location>
        <begin position="531"/>
        <end position="559"/>
    </location>
</feature>
<dbReference type="SUPFAM" id="SSF111369">
    <property type="entry name" value="HlyD-like secretion proteins"/>
    <property type="match status" value="2"/>
</dbReference>
<dbReference type="Gene3D" id="2.40.420.20">
    <property type="match status" value="1"/>
</dbReference>
<feature type="transmembrane region" description="Helical" evidence="5">
    <location>
        <begin position="9"/>
        <end position="27"/>
    </location>
</feature>
<dbReference type="Pfam" id="PF25917">
    <property type="entry name" value="BSH_RND"/>
    <property type="match status" value="1"/>
</dbReference>
<evidence type="ECO:0000259" key="6">
    <source>
        <dbReference type="Pfam" id="PF25917"/>
    </source>
</evidence>
<dbReference type="RefSeq" id="WP_094016799.1">
    <property type="nucleotide sequence ID" value="NZ_NMQW01000033.1"/>
</dbReference>
<keyword evidence="5" id="KW-1133">Transmembrane helix</keyword>
<keyword evidence="10" id="KW-1185">Reference proteome</keyword>
<dbReference type="Pfam" id="PF25967">
    <property type="entry name" value="RND-MFP_C"/>
    <property type="match status" value="1"/>
</dbReference>
<organism evidence="9 10">
    <name type="scientific">Paenibacillus rigui</name>
    <dbReference type="NCBI Taxonomy" id="554312"/>
    <lineage>
        <taxon>Bacteria</taxon>
        <taxon>Bacillati</taxon>
        <taxon>Bacillota</taxon>
        <taxon>Bacilli</taxon>
        <taxon>Bacillales</taxon>
        <taxon>Paenibacillaceae</taxon>
        <taxon>Paenibacillus</taxon>
    </lineage>
</organism>
<evidence type="ECO:0000256" key="3">
    <source>
        <dbReference type="ARBA" id="ARBA00023054"/>
    </source>
</evidence>
<dbReference type="EMBL" id="NMQW01000033">
    <property type="protein sequence ID" value="OXM84227.1"/>
    <property type="molecule type" value="Genomic_DNA"/>
</dbReference>
<evidence type="ECO:0000313" key="9">
    <source>
        <dbReference type="EMBL" id="OXM84227.1"/>
    </source>
</evidence>
<dbReference type="PANTHER" id="PTHR32347">
    <property type="entry name" value="EFFLUX SYSTEM COMPONENT YKNX-RELATED"/>
    <property type="match status" value="1"/>
</dbReference>
<keyword evidence="5" id="KW-0812">Transmembrane</keyword>
<evidence type="ECO:0000313" key="10">
    <source>
        <dbReference type="Proteomes" id="UP000215509"/>
    </source>
</evidence>
<keyword evidence="5" id="KW-0472">Membrane</keyword>
<comment type="subcellular location">
    <subcellularLocation>
        <location evidence="1">Cell envelope</location>
    </subcellularLocation>
</comment>
<dbReference type="InterPro" id="IPR058625">
    <property type="entry name" value="MdtA-like_BSH"/>
</dbReference>
<keyword evidence="3" id="KW-0175">Coiled coil</keyword>
<feature type="region of interest" description="Disordered" evidence="4">
    <location>
        <begin position="529"/>
        <end position="559"/>
    </location>
</feature>
<reference evidence="9 10" key="1">
    <citation type="submission" date="2017-07" db="EMBL/GenBank/DDBJ databases">
        <title>Genome sequencing and assembly of Paenibacillus rigui.</title>
        <authorList>
            <person name="Mayilraj S."/>
        </authorList>
    </citation>
    <scope>NUCLEOTIDE SEQUENCE [LARGE SCALE GENOMIC DNA]</scope>
    <source>
        <strain evidence="9 10">JCM 16352</strain>
    </source>
</reference>
<sequence>MVLQRSKKWIAVVIGLAVVGGGSYYYYSQQAKKPAATAQENVSTIKKGAITSSVSGTSQFEARDIQNIIAPVDGTIKTMNLTRNQEVKKGDVLFEISDLSLEANLQDAQVTLTQQEKDLSDLRDQQNNLNVYAPISGTLTLASNLDTGSSISKNGRIGTISDLTSMTTKLPFLLEDAVQLKKGDAMDVTVDGFNLTKTATVVSVSQQPKGDASGSKLLDVEINVKNDGTLNAGMKVKGSVSLGGRTAQSTDKGVLDFNKIETVLSAASGTIRDVNIKTGNYINKGELLVSITNDTLQNDILNKQAAIEKQKITINDYQDKLKQLTVTAPFDGVFSTDFANKKTNVLASYPAGSKIEAQTQLGAVASLDYMQLPVQVDELDLTNVKVGMKATVKVDSISNKVYQGEVNQVSTVGTTTNGVTFFDVGISVKNDGQLRNGMTATAEIIIQDKKDIVLLPLEALQQQQGKRYVTLVKEDGTKEEKHEIKIGIRNKTYIEVTEGLKEGDKVLIAAKRKETTSQTDIDRIRQQFQQGGAGGAGGFPSGGVPGGAGGNAGGGGGRN</sequence>
<dbReference type="InterPro" id="IPR050465">
    <property type="entry name" value="UPF0194_transport"/>
</dbReference>
<feature type="domain" description="Multidrug resistance protein MdtA-like barrel-sandwich hybrid" evidence="6">
    <location>
        <begin position="68"/>
        <end position="154"/>
    </location>
</feature>
<dbReference type="InterPro" id="IPR058627">
    <property type="entry name" value="MdtA-like_C"/>
</dbReference>
<dbReference type="Proteomes" id="UP000215509">
    <property type="component" value="Unassembled WGS sequence"/>
</dbReference>
<dbReference type="Pfam" id="PF25990">
    <property type="entry name" value="Beta-barrel_YknX"/>
    <property type="match status" value="1"/>
</dbReference>
<dbReference type="InterPro" id="IPR006143">
    <property type="entry name" value="RND_pump_MFP"/>
</dbReference>
<evidence type="ECO:0000256" key="4">
    <source>
        <dbReference type="SAM" id="MobiDB-lite"/>
    </source>
</evidence>
<evidence type="ECO:0000256" key="2">
    <source>
        <dbReference type="ARBA" id="ARBA00009477"/>
    </source>
</evidence>
<evidence type="ECO:0000256" key="5">
    <source>
        <dbReference type="SAM" id="Phobius"/>
    </source>
</evidence>
<feature type="domain" description="YknX-like beta-barrel" evidence="8">
    <location>
        <begin position="374"/>
        <end position="444"/>
    </location>
</feature>
<evidence type="ECO:0000259" key="8">
    <source>
        <dbReference type="Pfam" id="PF25990"/>
    </source>
</evidence>
<comment type="similarity">
    <text evidence="2">Belongs to the membrane fusion protein (MFP) (TC 8.A.1) family.</text>
</comment>
<dbReference type="GO" id="GO:0022857">
    <property type="term" value="F:transmembrane transporter activity"/>
    <property type="evidence" value="ECO:0007669"/>
    <property type="project" value="InterPro"/>
</dbReference>
<dbReference type="Gene3D" id="2.40.50.100">
    <property type="match status" value="1"/>
</dbReference>
<dbReference type="GO" id="GO:0030313">
    <property type="term" value="C:cell envelope"/>
    <property type="evidence" value="ECO:0007669"/>
    <property type="project" value="UniProtKB-SubCell"/>
</dbReference>
<gene>
    <name evidence="9" type="ORF">CF651_20795</name>
</gene>
<dbReference type="GO" id="GO:0016020">
    <property type="term" value="C:membrane"/>
    <property type="evidence" value="ECO:0007669"/>
    <property type="project" value="InterPro"/>
</dbReference>
<dbReference type="Gene3D" id="2.40.30.170">
    <property type="match status" value="2"/>
</dbReference>
<name>A0A229UL87_9BACL</name>
<accession>A0A229UL87</accession>
<protein>
    <submittedName>
        <fullName evidence="9">Efflux transporter periplasmic adaptor subunit</fullName>
    </submittedName>
</protein>
<evidence type="ECO:0000256" key="1">
    <source>
        <dbReference type="ARBA" id="ARBA00004196"/>
    </source>
</evidence>
<dbReference type="PANTHER" id="PTHR32347:SF14">
    <property type="entry name" value="EFFLUX SYSTEM COMPONENT YKNX-RELATED"/>
    <property type="match status" value="1"/>
</dbReference>
<comment type="caution">
    <text evidence="9">The sequence shown here is derived from an EMBL/GenBank/DDBJ whole genome shotgun (WGS) entry which is preliminary data.</text>
</comment>
<dbReference type="InterPro" id="IPR058636">
    <property type="entry name" value="Beta-barrel_YknX"/>
</dbReference>
<evidence type="ECO:0000259" key="7">
    <source>
        <dbReference type="Pfam" id="PF25967"/>
    </source>
</evidence>
<dbReference type="OrthoDB" id="2461559at2"/>
<proteinExistence type="inferred from homology"/>
<dbReference type="AlphaFoldDB" id="A0A229UL87"/>
<dbReference type="NCBIfam" id="TIGR01730">
    <property type="entry name" value="RND_mfp"/>
    <property type="match status" value="1"/>
</dbReference>
<dbReference type="Gene3D" id="1.10.287.470">
    <property type="entry name" value="Helix hairpin bin"/>
    <property type="match status" value="1"/>
</dbReference>
<feature type="domain" description="Multidrug resistance protein MdtA-like C-terminal permuted SH3" evidence="7">
    <location>
        <begin position="452"/>
        <end position="508"/>
    </location>
</feature>